<feature type="region of interest" description="Disordered" evidence="2">
    <location>
        <begin position="1"/>
        <end position="95"/>
    </location>
</feature>
<reference evidence="3 4" key="1">
    <citation type="submission" date="2015-02" db="EMBL/GenBank/DDBJ databases">
        <title>Draft Genome Sequences of Two Closely-Related Aflatoxigenic Aspergillus Species Obtained from the Cote d'Ivoire.</title>
        <authorList>
            <person name="Moore G.G."/>
            <person name="Beltz S.B."/>
            <person name="Mack B.M."/>
        </authorList>
    </citation>
    <scope>NUCLEOTIDE SEQUENCE [LARGE SCALE GENOMIC DNA]</scope>
    <source>
        <strain evidence="3 4">SRRC1432</strain>
    </source>
</reference>
<proteinExistence type="predicted"/>
<evidence type="ECO:0000256" key="1">
    <source>
        <dbReference type="SAM" id="Coils"/>
    </source>
</evidence>
<accession>A0A0F8VPP9</accession>
<feature type="region of interest" description="Disordered" evidence="2">
    <location>
        <begin position="136"/>
        <end position="235"/>
    </location>
</feature>
<comment type="caution">
    <text evidence="3">The sequence shown here is derived from an EMBL/GenBank/DDBJ whole genome shotgun (WGS) entry which is preliminary data.</text>
</comment>
<keyword evidence="1" id="KW-0175">Coiled coil</keyword>
<name>A0A0F8VPP9_9EURO</name>
<evidence type="ECO:0000256" key="2">
    <source>
        <dbReference type="SAM" id="MobiDB-lite"/>
    </source>
</evidence>
<gene>
    <name evidence="3" type="ORF">AOCH_002795</name>
</gene>
<dbReference type="Proteomes" id="UP000034947">
    <property type="component" value="Unassembled WGS sequence"/>
</dbReference>
<feature type="compositionally biased region" description="Polar residues" evidence="2">
    <location>
        <begin position="41"/>
        <end position="60"/>
    </location>
</feature>
<feature type="coiled-coil region" evidence="1">
    <location>
        <begin position="256"/>
        <end position="283"/>
    </location>
</feature>
<protein>
    <submittedName>
        <fullName evidence="3">Uncharacterized protein</fullName>
    </submittedName>
</protein>
<dbReference type="EMBL" id="JYKN01000244">
    <property type="protein sequence ID" value="KKK25151.1"/>
    <property type="molecule type" value="Genomic_DNA"/>
</dbReference>
<dbReference type="VEuPathDB" id="FungiDB:P175DRAFT_0533207"/>
<feature type="region of interest" description="Disordered" evidence="2">
    <location>
        <begin position="494"/>
        <end position="515"/>
    </location>
</feature>
<dbReference type="OrthoDB" id="4160836at2759"/>
<evidence type="ECO:0000313" key="3">
    <source>
        <dbReference type="EMBL" id="KKK25151.1"/>
    </source>
</evidence>
<evidence type="ECO:0000313" key="4">
    <source>
        <dbReference type="Proteomes" id="UP000034947"/>
    </source>
</evidence>
<feature type="compositionally biased region" description="Polar residues" evidence="2">
    <location>
        <begin position="494"/>
        <end position="507"/>
    </location>
</feature>
<keyword evidence="4" id="KW-1185">Reference proteome</keyword>
<organism evidence="3 4">
    <name type="scientific">Aspergillus ochraceoroseus</name>
    <dbReference type="NCBI Taxonomy" id="138278"/>
    <lineage>
        <taxon>Eukaryota</taxon>
        <taxon>Fungi</taxon>
        <taxon>Dikarya</taxon>
        <taxon>Ascomycota</taxon>
        <taxon>Pezizomycotina</taxon>
        <taxon>Eurotiomycetes</taxon>
        <taxon>Eurotiomycetidae</taxon>
        <taxon>Eurotiales</taxon>
        <taxon>Aspergillaceae</taxon>
        <taxon>Aspergillus</taxon>
        <taxon>Aspergillus subgen. Nidulantes</taxon>
    </lineage>
</organism>
<sequence>MEPPPKKAPQGRSPSRPSFLAPTKASLARSNPEILERALSRSPTRTSMSKGSQDEQQNQAEPRGFGLRDRKALRPSLTIPASPTDALKQIKQSPVSFTKRRASGLGAFAAPPRRVSRRISALDFQFQSPTATRIGRVEPSIVNTPEDQLASELGSATGAADMDGDFDEPSLHDDGFEEPDLPPTPTQLGLERPPGRPKGLLSSSPGMQQGKWGERRAPGGREQSPSKLRTVDYGAEPEDLARRSPILGEALVSEPVQKKRKLKQELSSELETLKQDVAKLEGLSKKLDRPGDNMEPYWNDLISLLISTDPTYTASKTRSGDPTISALISTLLPFSTQRPPKPPRTSPQTNPFALSEKAQTESYLSAFAPLNLTTSSSMASPSKPDLLLEQHKLTLSAPRPFPPKSYDISVSYETNPETQSLVSLSAHNNPSDPDLKVPSYLQQWINTRLNNPLLRLDVSGLCWGINRYWEALISRARLWAQIEEQHATLITAYNTRPRNPSKPSTQDTTTTTTTTTLETNTESLTTSDLRYILPHLQRTSMLFESREKSLRVIVSCELTLDEWTSEPELLPSICVSTTLASDSKGTLNYNPKAEQESKKLFQAILTEKTHIQPGTAGGADADAQAITKATQCVLNALFGEDHGKGKGKER</sequence>
<dbReference type="AlphaFoldDB" id="A0A0F8VPP9"/>